<keyword evidence="3" id="KW-1185">Reference proteome</keyword>
<reference evidence="2 3" key="1">
    <citation type="submission" date="2024-01" db="EMBL/GenBank/DDBJ databases">
        <authorList>
            <person name="Waweru B."/>
        </authorList>
    </citation>
    <scope>NUCLEOTIDE SEQUENCE [LARGE SCALE GENOMIC DNA]</scope>
</reference>
<dbReference type="Proteomes" id="UP001314170">
    <property type="component" value="Unassembled WGS sequence"/>
</dbReference>
<accession>A0AAV1RVN5</accession>
<feature type="region of interest" description="Disordered" evidence="1">
    <location>
        <begin position="1"/>
        <end position="35"/>
    </location>
</feature>
<dbReference type="AlphaFoldDB" id="A0AAV1RVN5"/>
<feature type="compositionally biased region" description="Gly residues" evidence="1">
    <location>
        <begin position="13"/>
        <end position="29"/>
    </location>
</feature>
<proteinExistence type="predicted"/>
<evidence type="ECO:0000313" key="2">
    <source>
        <dbReference type="EMBL" id="CAK7339698.1"/>
    </source>
</evidence>
<feature type="compositionally biased region" description="Basic and acidic residues" evidence="1">
    <location>
        <begin position="1"/>
        <end position="12"/>
    </location>
</feature>
<evidence type="ECO:0000256" key="1">
    <source>
        <dbReference type="SAM" id="MobiDB-lite"/>
    </source>
</evidence>
<gene>
    <name evidence="2" type="ORF">DCAF_LOCUS14756</name>
</gene>
<dbReference type="EMBL" id="CAWUPB010001158">
    <property type="protein sequence ID" value="CAK7339698.1"/>
    <property type="molecule type" value="Genomic_DNA"/>
</dbReference>
<sequence>MCKRVRSEEGLLKEGGGTVAGLDGGGGRRGLPPKARSSLWRALRSDLLNGNTFPEW</sequence>
<name>A0AAV1RVN5_9ROSI</name>
<organism evidence="2 3">
    <name type="scientific">Dovyalis caffra</name>
    <dbReference type="NCBI Taxonomy" id="77055"/>
    <lineage>
        <taxon>Eukaryota</taxon>
        <taxon>Viridiplantae</taxon>
        <taxon>Streptophyta</taxon>
        <taxon>Embryophyta</taxon>
        <taxon>Tracheophyta</taxon>
        <taxon>Spermatophyta</taxon>
        <taxon>Magnoliopsida</taxon>
        <taxon>eudicotyledons</taxon>
        <taxon>Gunneridae</taxon>
        <taxon>Pentapetalae</taxon>
        <taxon>rosids</taxon>
        <taxon>fabids</taxon>
        <taxon>Malpighiales</taxon>
        <taxon>Salicaceae</taxon>
        <taxon>Flacourtieae</taxon>
        <taxon>Dovyalis</taxon>
    </lineage>
</organism>
<evidence type="ECO:0000313" key="3">
    <source>
        <dbReference type="Proteomes" id="UP001314170"/>
    </source>
</evidence>
<comment type="caution">
    <text evidence="2">The sequence shown here is derived from an EMBL/GenBank/DDBJ whole genome shotgun (WGS) entry which is preliminary data.</text>
</comment>
<protein>
    <submittedName>
        <fullName evidence="2">Uncharacterized protein</fullName>
    </submittedName>
</protein>